<evidence type="ECO:0000256" key="1">
    <source>
        <dbReference type="SAM" id="Phobius"/>
    </source>
</evidence>
<keyword evidence="1" id="KW-0812">Transmembrane</keyword>
<dbReference type="InterPro" id="IPR025373">
    <property type="entry name" value="DUF4363"/>
</dbReference>
<organism evidence="2 3">
    <name type="scientific">Natribacillus halophilus</name>
    <dbReference type="NCBI Taxonomy" id="549003"/>
    <lineage>
        <taxon>Bacteria</taxon>
        <taxon>Bacillati</taxon>
        <taxon>Bacillota</taxon>
        <taxon>Bacilli</taxon>
        <taxon>Bacillales</taxon>
        <taxon>Bacillaceae</taxon>
        <taxon>Natribacillus</taxon>
    </lineage>
</organism>
<evidence type="ECO:0000313" key="2">
    <source>
        <dbReference type="EMBL" id="SDI26175.1"/>
    </source>
</evidence>
<name>A0A1G8J4I8_9BACI</name>
<evidence type="ECO:0000313" key="3">
    <source>
        <dbReference type="Proteomes" id="UP000198853"/>
    </source>
</evidence>
<dbReference type="EMBL" id="FNEN01000001">
    <property type="protein sequence ID" value="SDI26175.1"/>
    <property type="molecule type" value="Genomic_DNA"/>
</dbReference>
<feature type="transmembrane region" description="Helical" evidence="1">
    <location>
        <begin position="6"/>
        <end position="27"/>
    </location>
</feature>
<dbReference type="Proteomes" id="UP000198853">
    <property type="component" value="Unassembled WGS sequence"/>
</dbReference>
<keyword evidence="1" id="KW-0472">Membrane</keyword>
<reference evidence="2 3" key="1">
    <citation type="submission" date="2016-10" db="EMBL/GenBank/DDBJ databases">
        <authorList>
            <person name="de Groot N.N."/>
        </authorList>
    </citation>
    <scope>NUCLEOTIDE SEQUENCE [LARGE SCALE GENOMIC DNA]</scope>
    <source>
        <strain evidence="2 3">DSM 21771</strain>
    </source>
</reference>
<evidence type="ECO:0008006" key="4">
    <source>
        <dbReference type="Google" id="ProtNLM"/>
    </source>
</evidence>
<dbReference type="RefSeq" id="WP_090395526.1">
    <property type="nucleotide sequence ID" value="NZ_FNEN01000001.1"/>
</dbReference>
<dbReference type="OrthoDB" id="1739442at2"/>
<accession>A0A1G8J4I8</accession>
<dbReference type="AlphaFoldDB" id="A0A1G8J4I8"/>
<gene>
    <name evidence="2" type="ORF">SAMN04488123_10117</name>
</gene>
<keyword evidence="1" id="KW-1133">Transmembrane helix</keyword>
<dbReference type="Pfam" id="PF14276">
    <property type="entry name" value="DUF4363"/>
    <property type="match status" value="1"/>
</dbReference>
<keyword evidence="3" id="KW-1185">Reference proteome</keyword>
<sequence>MRTFLLYAIPITFIIVSVAVITSGSWIKESDEDLLLYVQNIEAYAKEENWEEAEREQAHAKVVWDRIAKRVQFSVPRNDVLAISESLSRMKGGIEQEDADSIVPEAYHFYELWETLGW</sequence>
<protein>
    <recommendedName>
        <fullName evidence="4">DUF4363 family protein</fullName>
    </recommendedName>
</protein>
<proteinExistence type="predicted"/>